<name>A0A484MMV7_9ASTE</name>
<evidence type="ECO:0000313" key="2">
    <source>
        <dbReference type="Proteomes" id="UP000595140"/>
    </source>
</evidence>
<reference evidence="1 2" key="1">
    <citation type="submission" date="2018-04" db="EMBL/GenBank/DDBJ databases">
        <authorList>
            <person name="Vogel A."/>
        </authorList>
    </citation>
    <scope>NUCLEOTIDE SEQUENCE [LARGE SCALE GENOMIC DNA]</scope>
</reference>
<protein>
    <submittedName>
        <fullName evidence="1">Uncharacterized protein</fullName>
    </submittedName>
</protein>
<sequence length="146" mass="16968">MNLEPIPEGIEEEMYDGVDEAEECFEREDEIMEMSNKIVHNDVEYRKSTLDNVDENTKFSDEDFRELIYEREVVAVEVAIRAEFETKCLVVFDSDPSNDIQGAVIKHKTSTHAQNDSSDLQLRVNLHNRDSWGSLDISAEWRVERP</sequence>
<gene>
    <name evidence="1" type="ORF">CCAM_LOCUS31172</name>
</gene>
<dbReference type="AlphaFoldDB" id="A0A484MMV7"/>
<proteinExistence type="predicted"/>
<dbReference type="EMBL" id="OOIL02003813">
    <property type="protein sequence ID" value="VFQ89396.1"/>
    <property type="molecule type" value="Genomic_DNA"/>
</dbReference>
<dbReference type="Proteomes" id="UP000595140">
    <property type="component" value="Unassembled WGS sequence"/>
</dbReference>
<evidence type="ECO:0000313" key="1">
    <source>
        <dbReference type="EMBL" id="VFQ89396.1"/>
    </source>
</evidence>
<organism evidence="1 2">
    <name type="scientific">Cuscuta campestris</name>
    <dbReference type="NCBI Taxonomy" id="132261"/>
    <lineage>
        <taxon>Eukaryota</taxon>
        <taxon>Viridiplantae</taxon>
        <taxon>Streptophyta</taxon>
        <taxon>Embryophyta</taxon>
        <taxon>Tracheophyta</taxon>
        <taxon>Spermatophyta</taxon>
        <taxon>Magnoliopsida</taxon>
        <taxon>eudicotyledons</taxon>
        <taxon>Gunneridae</taxon>
        <taxon>Pentapetalae</taxon>
        <taxon>asterids</taxon>
        <taxon>lamiids</taxon>
        <taxon>Solanales</taxon>
        <taxon>Convolvulaceae</taxon>
        <taxon>Cuscuteae</taxon>
        <taxon>Cuscuta</taxon>
        <taxon>Cuscuta subgen. Grammica</taxon>
        <taxon>Cuscuta sect. Cleistogrammica</taxon>
    </lineage>
</organism>
<accession>A0A484MMV7</accession>
<keyword evidence="2" id="KW-1185">Reference proteome</keyword>